<keyword evidence="3" id="KW-0804">Transcription</keyword>
<dbReference type="Gene3D" id="3.40.1410.10">
    <property type="entry name" value="Chorismate lyase-like"/>
    <property type="match status" value="1"/>
</dbReference>
<evidence type="ECO:0000259" key="4">
    <source>
        <dbReference type="PROSITE" id="PS50949"/>
    </source>
</evidence>
<dbReference type="InterPro" id="IPR028978">
    <property type="entry name" value="Chorismate_lyase_/UTRA_dom_sf"/>
</dbReference>
<dbReference type="SMART" id="SM00866">
    <property type="entry name" value="UTRA"/>
    <property type="match status" value="1"/>
</dbReference>
<comment type="caution">
    <text evidence="5">The sequence shown here is derived from an EMBL/GenBank/DDBJ whole genome shotgun (WGS) entry which is preliminary data.</text>
</comment>
<dbReference type="Pfam" id="PF00392">
    <property type="entry name" value="GntR"/>
    <property type="match status" value="1"/>
</dbReference>
<evidence type="ECO:0000313" key="6">
    <source>
        <dbReference type="Proteomes" id="UP000781958"/>
    </source>
</evidence>
<dbReference type="SUPFAM" id="SSF46785">
    <property type="entry name" value="Winged helix' DNA-binding domain"/>
    <property type="match status" value="1"/>
</dbReference>
<organism evidence="5 6">
    <name type="scientific">Azospirillum rugosum</name>
    <dbReference type="NCBI Taxonomy" id="416170"/>
    <lineage>
        <taxon>Bacteria</taxon>
        <taxon>Pseudomonadati</taxon>
        <taxon>Pseudomonadota</taxon>
        <taxon>Alphaproteobacteria</taxon>
        <taxon>Rhodospirillales</taxon>
        <taxon>Azospirillaceae</taxon>
        <taxon>Azospirillum</taxon>
    </lineage>
</organism>
<dbReference type="InterPro" id="IPR036388">
    <property type="entry name" value="WH-like_DNA-bd_sf"/>
</dbReference>
<keyword evidence="6" id="KW-1185">Reference proteome</keyword>
<dbReference type="InterPro" id="IPR000524">
    <property type="entry name" value="Tscrpt_reg_HTH_GntR"/>
</dbReference>
<accession>A0ABS4SLF3</accession>
<evidence type="ECO:0000256" key="3">
    <source>
        <dbReference type="ARBA" id="ARBA00023163"/>
    </source>
</evidence>
<reference evidence="5 6" key="1">
    <citation type="submission" date="2021-03" db="EMBL/GenBank/DDBJ databases">
        <title>Genomic Encyclopedia of Type Strains, Phase III (KMG-III): the genomes of soil and plant-associated and newly described type strains.</title>
        <authorList>
            <person name="Whitman W."/>
        </authorList>
    </citation>
    <scope>NUCLEOTIDE SEQUENCE [LARGE SCALE GENOMIC DNA]</scope>
    <source>
        <strain evidence="5 6">IMMIB AFH-6</strain>
    </source>
</reference>
<keyword evidence="1" id="KW-0805">Transcription regulation</keyword>
<protein>
    <submittedName>
        <fullName evidence="5">GntR family transcriptional regulator</fullName>
    </submittedName>
</protein>
<evidence type="ECO:0000256" key="2">
    <source>
        <dbReference type="ARBA" id="ARBA00023125"/>
    </source>
</evidence>
<dbReference type="RefSeq" id="WP_209766767.1">
    <property type="nucleotide sequence ID" value="NZ_JAGINP010000008.1"/>
</dbReference>
<dbReference type="PROSITE" id="PS50949">
    <property type="entry name" value="HTH_GNTR"/>
    <property type="match status" value="1"/>
</dbReference>
<dbReference type="SUPFAM" id="SSF64288">
    <property type="entry name" value="Chorismate lyase-like"/>
    <property type="match status" value="1"/>
</dbReference>
<evidence type="ECO:0000256" key="1">
    <source>
        <dbReference type="ARBA" id="ARBA00023015"/>
    </source>
</evidence>
<dbReference type="PANTHER" id="PTHR44846">
    <property type="entry name" value="MANNOSYL-D-GLYCERATE TRANSPORT/METABOLISM SYSTEM REPRESSOR MNGR-RELATED"/>
    <property type="match status" value="1"/>
</dbReference>
<dbReference type="SMART" id="SM00345">
    <property type="entry name" value="HTH_GNTR"/>
    <property type="match status" value="1"/>
</dbReference>
<feature type="domain" description="HTH gntR-type" evidence="4">
    <location>
        <begin position="23"/>
        <end position="90"/>
    </location>
</feature>
<dbReference type="Gene3D" id="1.10.10.10">
    <property type="entry name" value="Winged helix-like DNA-binding domain superfamily/Winged helix DNA-binding domain"/>
    <property type="match status" value="1"/>
</dbReference>
<dbReference type="EMBL" id="JAGINP010000008">
    <property type="protein sequence ID" value="MBP2292913.1"/>
    <property type="molecule type" value="Genomic_DNA"/>
</dbReference>
<dbReference type="InterPro" id="IPR011663">
    <property type="entry name" value="UTRA"/>
</dbReference>
<dbReference type="InterPro" id="IPR050679">
    <property type="entry name" value="Bact_HTH_transcr_reg"/>
</dbReference>
<dbReference type="Proteomes" id="UP000781958">
    <property type="component" value="Unassembled WGS sequence"/>
</dbReference>
<keyword evidence="2" id="KW-0238">DNA-binding</keyword>
<dbReference type="CDD" id="cd07377">
    <property type="entry name" value="WHTH_GntR"/>
    <property type="match status" value="1"/>
</dbReference>
<name>A0ABS4SLF3_9PROT</name>
<sequence length="286" mass="31718">MHKPQPADPGTDSVDVIDRSSPLPLYVQIKRRLLQMIASWDRADQRFHTDDELCQLFKVSRMTVRQAVQALVNEGHLTRIRGVGTFVGTGKVDERFTPDMDFIDQWADSGRPLVMTLRRLERMPCPAAYQSALGVAPGTPVLYLERLRSSGGIPISIDYRYILADYASVFDRETVERCSLLDLLKTCVELDRGVMRIEATAANADVAEILQVLPNDPVLGRHLVYLDANERPVMAGYSIYRADQARYVVTVPVSKVEPTGAVPAGPANIVSFSSELRADGAKTTKT</sequence>
<dbReference type="PANTHER" id="PTHR44846:SF1">
    <property type="entry name" value="MANNOSYL-D-GLYCERATE TRANSPORT_METABOLISM SYSTEM REPRESSOR MNGR-RELATED"/>
    <property type="match status" value="1"/>
</dbReference>
<evidence type="ECO:0000313" key="5">
    <source>
        <dbReference type="EMBL" id="MBP2292913.1"/>
    </source>
</evidence>
<dbReference type="Pfam" id="PF07702">
    <property type="entry name" value="UTRA"/>
    <property type="match status" value="1"/>
</dbReference>
<proteinExistence type="predicted"/>
<dbReference type="InterPro" id="IPR036390">
    <property type="entry name" value="WH_DNA-bd_sf"/>
</dbReference>
<gene>
    <name evidence="5" type="ORF">J2851_002694</name>
</gene>